<evidence type="ECO:0000313" key="3">
    <source>
        <dbReference type="Proteomes" id="UP000283522"/>
    </source>
</evidence>
<dbReference type="InterPro" id="IPR029045">
    <property type="entry name" value="ClpP/crotonase-like_dom_sf"/>
</dbReference>
<dbReference type="SUPFAM" id="SSF52096">
    <property type="entry name" value="ClpP/crotonase"/>
    <property type="match status" value="1"/>
</dbReference>
<sequence>MKKLLTILIGLSLWVPNLLGQDLKPEEMREDLLIFRESLEKFHPEMYRYTDRQTFENHFKAIEAQLTTPKSQREFYNLLKPVLVDLKDGHIKWIVQGQDQHYGFFQDQLFPLRLYFEEQIVKVISHLGGEKVPVLAEVKSINGETIEAIREKLLAGLTYGDGESLGGKYFQLNRYFAAYFSTEYGVSESYTVELTDSGKSVKWEGKGIGKDQIEANFKEAEEPFSFKMTNGWTGIMDINRFFSYKGEPDFKKFLKNSFESLENEGISNLILDLRGNEGGNEKLGIDLYKYLALDEFDYYDFVTTKPNQKVDFENYTSKIFRMANSFSKEKDGKYLFTKAPSKTEKPYKNAFQGNLIVLVDGQSFSVTTEFSSRVKSDRRATFVGEETAGGAEVNSSGFFTIITLPHSKIDLGVPRLGFHMADLDSSMDKNRGIIPDVRVVPTAGDLLSAKDPVMERALQLVKRP</sequence>
<evidence type="ECO:0000259" key="1">
    <source>
        <dbReference type="SMART" id="SM00245"/>
    </source>
</evidence>
<gene>
    <name evidence="2" type="ORF">D0X99_10145</name>
</gene>
<dbReference type="GO" id="GO:0004175">
    <property type="term" value="F:endopeptidase activity"/>
    <property type="evidence" value="ECO:0007669"/>
    <property type="project" value="TreeGrafter"/>
</dbReference>
<dbReference type="Pfam" id="PF03572">
    <property type="entry name" value="Peptidase_S41"/>
    <property type="match status" value="1"/>
</dbReference>
<dbReference type="PANTHER" id="PTHR32060">
    <property type="entry name" value="TAIL-SPECIFIC PROTEASE"/>
    <property type="match status" value="1"/>
</dbReference>
<dbReference type="OrthoDB" id="5480566at2"/>
<dbReference type="EMBL" id="QXML01000004">
    <property type="protein sequence ID" value="RIW15775.1"/>
    <property type="molecule type" value="Genomic_DNA"/>
</dbReference>
<dbReference type="SMART" id="SM00245">
    <property type="entry name" value="TSPc"/>
    <property type="match status" value="1"/>
</dbReference>
<proteinExistence type="predicted"/>
<dbReference type="GO" id="GO:0006508">
    <property type="term" value="P:proteolysis"/>
    <property type="evidence" value="ECO:0007669"/>
    <property type="project" value="InterPro"/>
</dbReference>
<dbReference type="PANTHER" id="PTHR32060:SF30">
    <property type="entry name" value="CARBOXY-TERMINAL PROCESSING PROTEASE CTPA"/>
    <property type="match status" value="1"/>
</dbReference>
<dbReference type="Proteomes" id="UP000283522">
    <property type="component" value="Unassembled WGS sequence"/>
</dbReference>
<dbReference type="AlphaFoldDB" id="A0A418PSI8"/>
<dbReference type="InterPro" id="IPR005151">
    <property type="entry name" value="Tail-specific_protease"/>
</dbReference>
<accession>A0A418PSI8</accession>
<dbReference type="GO" id="GO:0030288">
    <property type="term" value="C:outer membrane-bounded periplasmic space"/>
    <property type="evidence" value="ECO:0007669"/>
    <property type="project" value="TreeGrafter"/>
</dbReference>
<dbReference type="GO" id="GO:0008236">
    <property type="term" value="F:serine-type peptidase activity"/>
    <property type="evidence" value="ECO:0007669"/>
    <property type="project" value="InterPro"/>
</dbReference>
<comment type="caution">
    <text evidence="2">The sequence shown here is derived from an EMBL/GenBank/DDBJ whole genome shotgun (WGS) entry which is preliminary data.</text>
</comment>
<name>A0A418PSI8_9BACT</name>
<dbReference type="GO" id="GO:0007165">
    <property type="term" value="P:signal transduction"/>
    <property type="evidence" value="ECO:0007669"/>
    <property type="project" value="TreeGrafter"/>
</dbReference>
<feature type="domain" description="Tail specific protease" evidence="1">
    <location>
        <begin position="187"/>
        <end position="440"/>
    </location>
</feature>
<dbReference type="Gene3D" id="3.90.226.10">
    <property type="entry name" value="2-enoyl-CoA Hydratase, Chain A, domain 1"/>
    <property type="match status" value="1"/>
</dbReference>
<protein>
    <submittedName>
        <fullName evidence="2">Peptidase S41</fullName>
    </submittedName>
</protein>
<reference evidence="2 3" key="1">
    <citation type="submission" date="2018-09" db="EMBL/GenBank/DDBJ databases">
        <authorList>
            <person name="Wang X."/>
            <person name="Du Z."/>
        </authorList>
    </citation>
    <scope>NUCLEOTIDE SEQUENCE [LARGE SCALE GENOMIC DNA]</scope>
    <source>
        <strain evidence="2 3">N3</strain>
    </source>
</reference>
<keyword evidence="3" id="KW-1185">Reference proteome</keyword>
<evidence type="ECO:0000313" key="2">
    <source>
        <dbReference type="EMBL" id="RIW15775.1"/>
    </source>
</evidence>
<dbReference type="RefSeq" id="WP_119477711.1">
    <property type="nucleotide sequence ID" value="NZ_QXML01000004.1"/>
</dbReference>
<organism evidence="2 3">
    <name type="scientific">Algoriphagus lacus</name>
    <dbReference type="NCBI Taxonomy" id="2056311"/>
    <lineage>
        <taxon>Bacteria</taxon>
        <taxon>Pseudomonadati</taxon>
        <taxon>Bacteroidota</taxon>
        <taxon>Cytophagia</taxon>
        <taxon>Cytophagales</taxon>
        <taxon>Cyclobacteriaceae</taxon>
        <taxon>Algoriphagus</taxon>
    </lineage>
</organism>